<protein>
    <submittedName>
        <fullName evidence="9">EmrB/QacA subfamily drug resistance transporter</fullName>
    </submittedName>
</protein>
<reference evidence="9 10" key="1">
    <citation type="submission" date="2021-03" db="EMBL/GenBank/DDBJ databases">
        <title>Sequencing the genomes of 1000 actinobacteria strains.</title>
        <authorList>
            <person name="Klenk H.-P."/>
        </authorList>
    </citation>
    <scope>NUCLEOTIDE SEQUENCE [LARGE SCALE GENOMIC DNA]</scope>
    <source>
        <strain evidence="9 10">DSM 45516</strain>
    </source>
</reference>
<feature type="transmembrane region" description="Helical" evidence="7">
    <location>
        <begin position="235"/>
        <end position="254"/>
    </location>
</feature>
<dbReference type="Gene3D" id="1.20.1250.20">
    <property type="entry name" value="MFS general substrate transporter like domains"/>
    <property type="match status" value="1"/>
</dbReference>
<dbReference type="InterPro" id="IPR036259">
    <property type="entry name" value="MFS_trans_sf"/>
</dbReference>
<feature type="transmembrane region" description="Helical" evidence="7">
    <location>
        <begin position="85"/>
        <end position="112"/>
    </location>
</feature>
<feature type="transmembrane region" description="Helical" evidence="7">
    <location>
        <begin position="339"/>
        <end position="358"/>
    </location>
</feature>
<evidence type="ECO:0000256" key="2">
    <source>
        <dbReference type="ARBA" id="ARBA00022448"/>
    </source>
</evidence>
<dbReference type="Gene3D" id="1.20.1720.10">
    <property type="entry name" value="Multidrug resistance protein D"/>
    <property type="match status" value="1"/>
</dbReference>
<dbReference type="Pfam" id="PF07690">
    <property type="entry name" value="MFS_1"/>
    <property type="match status" value="1"/>
</dbReference>
<evidence type="ECO:0000256" key="7">
    <source>
        <dbReference type="SAM" id="Phobius"/>
    </source>
</evidence>
<feature type="transmembrane region" description="Helical" evidence="7">
    <location>
        <begin position="417"/>
        <end position="437"/>
    </location>
</feature>
<proteinExistence type="predicted"/>
<dbReference type="RefSeq" id="WP_209890321.1">
    <property type="nucleotide sequence ID" value="NZ_JAGGMR010000001.1"/>
</dbReference>
<keyword evidence="2" id="KW-0813">Transport</keyword>
<name>A0ABS4QF52_9NOCA</name>
<gene>
    <name evidence="9" type="ORF">BJ987_003235</name>
</gene>
<dbReference type="InterPro" id="IPR020846">
    <property type="entry name" value="MFS_dom"/>
</dbReference>
<feature type="transmembrane region" description="Helical" evidence="7">
    <location>
        <begin position="364"/>
        <end position="384"/>
    </location>
</feature>
<evidence type="ECO:0000256" key="3">
    <source>
        <dbReference type="ARBA" id="ARBA00022475"/>
    </source>
</evidence>
<evidence type="ECO:0000256" key="5">
    <source>
        <dbReference type="ARBA" id="ARBA00022989"/>
    </source>
</evidence>
<feature type="transmembrane region" description="Helical" evidence="7">
    <location>
        <begin position="449"/>
        <end position="472"/>
    </location>
</feature>
<keyword evidence="5 7" id="KW-1133">Transmembrane helix</keyword>
<feature type="transmembrane region" description="Helical" evidence="7">
    <location>
        <begin position="56"/>
        <end position="73"/>
    </location>
</feature>
<feature type="transmembrane region" description="Helical" evidence="7">
    <location>
        <begin position="118"/>
        <end position="137"/>
    </location>
</feature>
<keyword evidence="6 7" id="KW-0472">Membrane</keyword>
<keyword evidence="10" id="KW-1185">Reference proteome</keyword>
<organism evidence="9 10">
    <name type="scientific">Nocardia goodfellowii</name>
    <dbReference type="NCBI Taxonomy" id="882446"/>
    <lineage>
        <taxon>Bacteria</taxon>
        <taxon>Bacillati</taxon>
        <taxon>Actinomycetota</taxon>
        <taxon>Actinomycetes</taxon>
        <taxon>Mycobacteriales</taxon>
        <taxon>Nocardiaceae</taxon>
        <taxon>Nocardia</taxon>
    </lineage>
</organism>
<feature type="transmembrane region" description="Helical" evidence="7">
    <location>
        <begin position="275"/>
        <end position="297"/>
    </location>
</feature>
<dbReference type="PROSITE" id="PS50850">
    <property type="entry name" value="MFS"/>
    <property type="match status" value="1"/>
</dbReference>
<evidence type="ECO:0000313" key="9">
    <source>
        <dbReference type="EMBL" id="MBP2190334.1"/>
    </source>
</evidence>
<sequence length="492" mass="49694">MKSRAEPGDRGRVGRRGWSLAVIATAQLMVVLDATIVNIALPSVQAELGLSDANRQWVITAYVLAFGGLLLFGGRISGSIGHRRAFVIGLIGFAVASVVGGAAGGAVLLFAARAGQGAFAALLAPAALSLLTTTFVETRERARAFGVFAAVGAGGSAVGMVAGGLLSEHADWRWCLYVNVPIAAVALAGSIALPGDAPRSGVGSLDVPGVLASAAGLVALVYACTLAEGRGWGDRVVLGLLVGGVALLALFALIESRTRHPLLPLTVVAHRVRGGTLITIGLTQVALFGFYLFMTYYMQGILRYSRVRAGVVFLLTAAGIAVGATVVAGPLLSRISARALLVSGLLVTAAGMSILTLLSADADHVFLLFLLPAQLLIGLGLGCVMTPATSLATAQISAAATGVAAAAFNAVQQLGGALGTALLNTVAATGAAAALVRDGGSLHAATVRGFSVALTVAVGVLLVAALIGWLAIDEEKTEPATELEESEVRTPV</sequence>
<comment type="caution">
    <text evidence="9">The sequence shown here is derived from an EMBL/GenBank/DDBJ whole genome shotgun (WGS) entry which is preliminary data.</text>
</comment>
<feature type="transmembrane region" description="Helical" evidence="7">
    <location>
        <begin position="20"/>
        <end position="44"/>
    </location>
</feature>
<feature type="transmembrane region" description="Helical" evidence="7">
    <location>
        <begin position="309"/>
        <end position="332"/>
    </location>
</feature>
<evidence type="ECO:0000256" key="4">
    <source>
        <dbReference type="ARBA" id="ARBA00022692"/>
    </source>
</evidence>
<dbReference type="CDD" id="cd17321">
    <property type="entry name" value="MFS_MMR_MDR_like"/>
    <property type="match status" value="1"/>
</dbReference>
<evidence type="ECO:0000313" key="10">
    <source>
        <dbReference type="Proteomes" id="UP001519325"/>
    </source>
</evidence>
<dbReference type="InterPro" id="IPR011701">
    <property type="entry name" value="MFS"/>
</dbReference>
<feature type="transmembrane region" description="Helical" evidence="7">
    <location>
        <begin position="205"/>
        <end position="223"/>
    </location>
</feature>
<feature type="transmembrane region" description="Helical" evidence="7">
    <location>
        <begin position="144"/>
        <end position="166"/>
    </location>
</feature>
<dbReference type="EMBL" id="JAGGMR010000001">
    <property type="protein sequence ID" value="MBP2190334.1"/>
    <property type="molecule type" value="Genomic_DNA"/>
</dbReference>
<dbReference type="PANTHER" id="PTHR42718">
    <property type="entry name" value="MAJOR FACILITATOR SUPERFAMILY MULTIDRUG TRANSPORTER MFSC"/>
    <property type="match status" value="1"/>
</dbReference>
<comment type="subcellular location">
    <subcellularLocation>
        <location evidence="1">Cell membrane</location>
        <topology evidence="1">Multi-pass membrane protein</topology>
    </subcellularLocation>
</comment>
<feature type="domain" description="Major facilitator superfamily (MFS) profile" evidence="8">
    <location>
        <begin position="19"/>
        <end position="476"/>
    </location>
</feature>
<dbReference type="PANTHER" id="PTHR42718:SF46">
    <property type="entry name" value="BLR6921 PROTEIN"/>
    <property type="match status" value="1"/>
</dbReference>
<dbReference type="PRINTS" id="PR01036">
    <property type="entry name" value="TCRTETB"/>
</dbReference>
<evidence type="ECO:0000256" key="6">
    <source>
        <dbReference type="ARBA" id="ARBA00023136"/>
    </source>
</evidence>
<evidence type="ECO:0000256" key="1">
    <source>
        <dbReference type="ARBA" id="ARBA00004651"/>
    </source>
</evidence>
<dbReference type="SUPFAM" id="SSF103473">
    <property type="entry name" value="MFS general substrate transporter"/>
    <property type="match status" value="1"/>
</dbReference>
<keyword evidence="3" id="KW-1003">Cell membrane</keyword>
<dbReference type="Proteomes" id="UP001519325">
    <property type="component" value="Unassembled WGS sequence"/>
</dbReference>
<evidence type="ECO:0000259" key="8">
    <source>
        <dbReference type="PROSITE" id="PS50850"/>
    </source>
</evidence>
<accession>A0ABS4QF52</accession>
<keyword evidence="4 7" id="KW-0812">Transmembrane</keyword>